<evidence type="ECO:0000313" key="4">
    <source>
        <dbReference type="EMBL" id="KZO91840.1"/>
    </source>
</evidence>
<proteinExistence type="predicted"/>
<dbReference type="InterPro" id="IPR046700">
    <property type="entry name" value="DUF6570"/>
</dbReference>
<feature type="domain" description="Helitron helicase-like" evidence="2">
    <location>
        <begin position="207"/>
        <end position="448"/>
    </location>
</feature>
<feature type="compositionally biased region" description="Basic and acidic residues" evidence="1">
    <location>
        <begin position="163"/>
        <end position="175"/>
    </location>
</feature>
<name>A0A167HPA1_CALVF</name>
<dbReference type="AlphaFoldDB" id="A0A167HPA1"/>
<keyword evidence="5" id="KW-1185">Reference proteome</keyword>
<feature type="region of interest" description="Disordered" evidence="1">
    <location>
        <begin position="88"/>
        <end position="109"/>
    </location>
</feature>
<gene>
    <name evidence="4" type="ORF">CALVIDRAFT_530540</name>
</gene>
<dbReference type="Pfam" id="PF14214">
    <property type="entry name" value="Helitron_like_N"/>
    <property type="match status" value="1"/>
</dbReference>
<organism evidence="4 5">
    <name type="scientific">Calocera viscosa (strain TUFC12733)</name>
    <dbReference type="NCBI Taxonomy" id="1330018"/>
    <lineage>
        <taxon>Eukaryota</taxon>
        <taxon>Fungi</taxon>
        <taxon>Dikarya</taxon>
        <taxon>Basidiomycota</taxon>
        <taxon>Agaricomycotina</taxon>
        <taxon>Dacrymycetes</taxon>
        <taxon>Dacrymycetales</taxon>
        <taxon>Dacrymycetaceae</taxon>
        <taxon>Calocera</taxon>
    </lineage>
</organism>
<reference evidence="4 5" key="1">
    <citation type="journal article" date="2016" name="Mol. Biol. Evol.">
        <title>Comparative Genomics of Early-Diverging Mushroom-Forming Fungi Provides Insights into the Origins of Lignocellulose Decay Capabilities.</title>
        <authorList>
            <person name="Nagy L.G."/>
            <person name="Riley R."/>
            <person name="Tritt A."/>
            <person name="Adam C."/>
            <person name="Daum C."/>
            <person name="Floudas D."/>
            <person name="Sun H."/>
            <person name="Yadav J.S."/>
            <person name="Pangilinan J."/>
            <person name="Larsson K.H."/>
            <person name="Matsuura K."/>
            <person name="Barry K."/>
            <person name="Labutti K."/>
            <person name="Kuo R."/>
            <person name="Ohm R.A."/>
            <person name="Bhattacharya S.S."/>
            <person name="Shirouzu T."/>
            <person name="Yoshinaga Y."/>
            <person name="Martin F.M."/>
            <person name="Grigoriev I.V."/>
            <person name="Hibbett D.S."/>
        </authorList>
    </citation>
    <scope>NUCLEOTIDE SEQUENCE [LARGE SCALE GENOMIC DNA]</scope>
    <source>
        <strain evidence="4 5">TUFC12733</strain>
    </source>
</reference>
<protein>
    <submittedName>
        <fullName evidence="4">Uncharacterized protein</fullName>
    </submittedName>
</protein>
<feature type="domain" description="DUF6570" evidence="3">
    <location>
        <begin position="3"/>
        <end position="58"/>
    </location>
</feature>
<dbReference type="Proteomes" id="UP000076738">
    <property type="component" value="Unassembled WGS sequence"/>
</dbReference>
<accession>A0A167HPA1</accession>
<dbReference type="EMBL" id="KV417317">
    <property type="protein sequence ID" value="KZO91840.1"/>
    <property type="molecule type" value="Genomic_DNA"/>
</dbReference>
<evidence type="ECO:0000256" key="1">
    <source>
        <dbReference type="SAM" id="MobiDB-lite"/>
    </source>
</evidence>
<sequence length="756" mass="86602">MVLASVIAISFIGLTKLEDIQKNWLKKTFSVRRIIVWQALHWLKKNNRYYRDIDMDDNMFESRIQALPEDDIPVEILANIREEDRSIGADIEDDTYNPEREEEAQGTNMSSVVPIRTIGVEDMDLTGASNHEILMYALANLGDEHKEGGYTVRHGCEPVNDFGRPRDGERRDPETKNPMAAAFVTLFPFGEGGIEDERDVEVTFKEHARWTLRYSDRRFRLHPSWIFVMFGTIQKREALLSAKLQMEHKDFLAAMHSLARLNVDDLKTAAQQQANDERISNAAVKTLLKQIRAMSARVIGSNTYRVSLRNNIWGTTFYLAPPSVWFTITPNDLHDPVLQVFAGEEIDMDRFVSTTGPDRMQRARNAAQDPYAAAKFFQYIMLSLLRCLFRVERTRGSGVNITSQGGRFLARQSGYRTTGSMGILGEIQAYFAPIETQGKSTLHSHFIIWLSNAPNAEEMHRLLEDGMFRARIVDYLTCTMRAHLADLTPERIEDIERVPECAYSRPPNPDSNTYAADAIAMEKTVVQTVQLHRCSTDTCLREDRNGGLKCKRRAPFPLADATYVNHKGEWGTERKHPFINGWNPTIARTMRCNHDIKLLTNGGDTKDLAYYCVNYAAKTQERSYNLTTLLVKNMSYHFDSEDYINDIKQRGRLMLYRCFNVLNREQEKAASLCVMYIMGWGDVWQSHNYAQIYWTSIAAEIHRAFPDVDIRNGAEEMTAIHSTYLVDEDANEANAVIEVCATYSEELQLTQKHKEL</sequence>
<evidence type="ECO:0000313" key="5">
    <source>
        <dbReference type="Proteomes" id="UP000076738"/>
    </source>
</evidence>
<dbReference type="InterPro" id="IPR025476">
    <property type="entry name" value="Helitron_helicase-like"/>
</dbReference>
<dbReference type="Pfam" id="PF20209">
    <property type="entry name" value="DUF6570"/>
    <property type="match status" value="1"/>
</dbReference>
<evidence type="ECO:0000259" key="2">
    <source>
        <dbReference type="Pfam" id="PF14214"/>
    </source>
</evidence>
<evidence type="ECO:0000259" key="3">
    <source>
        <dbReference type="Pfam" id="PF20209"/>
    </source>
</evidence>
<dbReference type="STRING" id="1330018.A0A167HPA1"/>
<feature type="region of interest" description="Disordered" evidence="1">
    <location>
        <begin position="156"/>
        <end position="175"/>
    </location>
</feature>
<dbReference type="OrthoDB" id="2680590at2759"/>
<feature type="compositionally biased region" description="Acidic residues" evidence="1">
    <location>
        <begin position="90"/>
        <end position="104"/>
    </location>
</feature>